<evidence type="ECO:0000313" key="3">
    <source>
        <dbReference type="Proteomes" id="UP001431783"/>
    </source>
</evidence>
<protein>
    <submittedName>
        <fullName evidence="2">Uncharacterized protein</fullName>
    </submittedName>
</protein>
<dbReference type="Proteomes" id="UP001431783">
    <property type="component" value="Unassembled WGS sequence"/>
</dbReference>
<evidence type="ECO:0000313" key="2">
    <source>
        <dbReference type="EMBL" id="KAK9891900.1"/>
    </source>
</evidence>
<organism evidence="2 3">
    <name type="scientific">Henosepilachna vigintioctopunctata</name>
    <dbReference type="NCBI Taxonomy" id="420089"/>
    <lineage>
        <taxon>Eukaryota</taxon>
        <taxon>Metazoa</taxon>
        <taxon>Ecdysozoa</taxon>
        <taxon>Arthropoda</taxon>
        <taxon>Hexapoda</taxon>
        <taxon>Insecta</taxon>
        <taxon>Pterygota</taxon>
        <taxon>Neoptera</taxon>
        <taxon>Endopterygota</taxon>
        <taxon>Coleoptera</taxon>
        <taxon>Polyphaga</taxon>
        <taxon>Cucujiformia</taxon>
        <taxon>Coccinelloidea</taxon>
        <taxon>Coccinellidae</taxon>
        <taxon>Epilachninae</taxon>
        <taxon>Epilachnini</taxon>
        <taxon>Henosepilachna</taxon>
    </lineage>
</organism>
<feature type="signal peptide" evidence="1">
    <location>
        <begin position="1"/>
        <end position="24"/>
    </location>
</feature>
<accession>A0AAW1VDP4</accession>
<proteinExistence type="predicted"/>
<sequence length="134" mass="15982">MEHIICSINMLILSCLWFFHNIFRRFNEDLLGIVTMLKTVWLNNKYGFLRNNKKQLMRFSNISSMKKQNKIVCTTYIYEVETPSKTKLISTTSTKASPEECFPIKLLPHIQNDELTREDYTKLWLQAYYSIQDE</sequence>
<keyword evidence="3" id="KW-1185">Reference proteome</keyword>
<dbReference type="AlphaFoldDB" id="A0AAW1VDP4"/>
<gene>
    <name evidence="2" type="ORF">WA026_017384</name>
</gene>
<name>A0AAW1VDP4_9CUCU</name>
<keyword evidence="1" id="KW-0732">Signal</keyword>
<feature type="chain" id="PRO_5043822473" evidence="1">
    <location>
        <begin position="25"/>
        <end position="134"/>
    </location>
</feature>
<evidence type="ECO:0000256" key="1">
    <source>
        <dbReference type="SAM" id="SignalP"/>
    </source>
</evidence>
<comment type="caution">
    <text evidence="2">The sequence shown here is derived from an EMBL/GenBank/DDBJ whole genome shotgun (WGS) entry which is preliminary data.</text>
</comment>
<reference evidence="2 3" key="1">
    <citation type="submission" date="2023-03" db="EMBL/GenBank/DDBJ databases">
        <title>Genome insight into feeding habits of ladybird beetles.</title>
        <authorList>
            <person name="Li H.-S."/>
            <person name="Huang Y.-H."/>
            <person name="Pang H."/>
        </authorList>
    </citation>
    <scope>NUCLEOTIDE SEQUENCE [LARGE SCALE GENOMIC DNA]</scope>
    <source>
        <strain evidence="2">SYSU_2023b</strain>
        <tissue evidence="2">Whole body</tissue>
    </source>
</reference>
<dbReference type="EMBL" id="JARQZJ010000131">
    <property type="protein sequence ID" value="KAK9891900.1"/>
    <property type="molecule type" value="Genomic_DNA"/>
</dbReference>